<evidence type="ECO:0000313" key="3">
    <source>
        <dbReference type="Proteomes" id="UP000184233"/>
    </source>
</evidence>
<reference evidence="2 3" key="1">
    <citation type="submission" date="2016-09" db="EMBL/GenBank/DDBJ databases">
        <title>Genome-resolved meta-omics ties microbial dynamics to process performance in biotechnology for thiocyanate degradation.</title>
        <authorList>
            <person name="Kantor R.S."/>
            <person name="Huddy R.J."/>
            <person name="Iyer R."/>
            <person name="Thomas B.C."/>
            <person name="Brown C.T."/>
            <person name="Anantharaman K."/>
            <person name="Tringe S."/>
            <person name="Hettich R.L."/>
            <person name="Harrison S.T."/>
            <person name="Banfield J.F."/>
        </authorList>
    </citation>
    <scope>NUCLEOTIDE SEQUENCE [LARGE SCALE GENOMIC DNA]</scope>
    <source>
        <strain evidence="2">59-99</strain>
    </source>
</reference>
<organism evidence="2 3">
    <name type="scientific">Candidatus Kapaibacterium thiocyanatum</name>
    <dbReference type="NCBI Taxonomy" id="1895771"/>
    <lineage>
        <taxon>Bacteria</taxon>
        <taxon>Pseudomonadati</taxon>
        <taxon>Candidatus Kapaibacteriota</taxon>
        <taxon>Candidatus Kapaibacteriia</taxon>
        <taxon>Candidatus Kapaibacteriales</taxon>
        <taxon>Candidatus Kapaibacteriaceae</taxon>
        <taxon>Candidatus Kapaibacterium</taxon>
    </lineage>
</organism>
<dbReference type="AlphaFoldDB" id="A0A1M3KZC1"/>
<keyword evidence="1" id="KW-1133">Transmembrane helix</keyword>
<sequence>MTDAIIATNTNHRTPMESMLMNRTVISTVSAAIVAACIFLALSGCGKDTPRTRTSGVDSVETDRYVVKARLMSGKDSSTGVMLDVVPRYQVHDALMNEASSHGEYAELEAKASFELHEGMEMIIDDRTVACIGSIMEHDVGLRSAKRFLLTFPVTKAELARASSVRLRWSDVIFKTGISVFVLK</sequence>
<keyword evidence="1" id="KW-0812">Transmembrane</keyword>
<keyword evidence="1" id="KW-0472">Membrane</keyword>
<comment type="caution">
    <text evidence="2">The sequence shown here is derived from an EMBL/GenBank/DDBJ whole genome shotgun (WGS) entry which is preliminary data.</text>
</comment>
<protein>
    <submittedName>
        <fullName evidence="2">Uncharacterized protein</fullName>
    </submittedName>
</protein>
<evidence type="ECO:0000313" key="2">
    <source>
        <dbReference type="EMBL" id="OJX57938.1"/>
    </source>
</evidence>
<accession>A0A1M3KZC1</accession>
<evidence type="ECO:0000256" key="1">
    <source>
        <dbReference type="SAM" id="Phobius"/>
    </source>
</evidence>
<name>A0A1M3KZC1_9BACT</name>
<feature type="transmembrane region" description="Helical" evidence="1">
    <location>
        <begin position="25"/>
        <end position="45"/>
    </location>
</feature>
<proteinExistence type="predicted"/>
<dbReference type="STRING" id="1895771.BGO89_05925"/>
<gene>
    <name evidence="2" type="ORF">BGO89_05925</name>
</gene>
<dbReference type="Proteomes" id="UP000184233">
    <property type="component" value="Unassembled WGS sequence"/>
</dbReference>
<dbReference type="EMBL" id="MKVH01000020">
    <property type="protein sequence ID" value="OJX57938.1"/>
    <property type="molecule type" value="Genomic_DNA"/>
</dbReference>